<accession>A0ABM1DUW9</accession>
<feature type="compositionally biased region" description="Polar residues" evidence="7">
    <location>
        <begin position="403"/>
        <end position="413"/>
    </location>
</feature>
<dbReference type="Gene3D" id="2.60.40.820">
    <property type="entry name" value="Transcription factor, T-box"/>
    <property type="match status" value="1"/>
</dbReference>
<feature type="domain" description="T-box" evidence="8">
    <location>
        <begin position="151"/>
        <end position="331"/>
    </location>
</feature>
<gene>
    <name evidence="10" type="primary">LOC106806342</name>
</gene>
<dbReference type="InterPro" id="IPR036960">
    <property type="entry name" value="T-box_sf"/>
</dbReference>
<dbReference type="GeneID" id="106806342"/>
<evidence type="ECO:0000256" key="5">
    <source>
        <dbReference type="ARBA" id="ARBA00023242"/>
    </source>
</evidence>
<dbReference type="Proteomes" id="UP000695022">
    <property type="component" value="Unplaced"/>
</dbReference>
<organism evidence="9 10">
    <name type="scientific">Priapulus caudatus</name>
    <name type="common">Priapulid worm</name>
    <dbReference type="NCBI Taxonomy" id="37621"/>
    <lineage>
        <taxon>Eukaryota</taxon>
        <taxon>Metazoa</taxon>
        <taxon>Ecdysozoa</taxon>
        <taxon>Scalidophora</taxon>
        <taxon>Priapulida</taxon>
        <taxon>Priapulimorpha</taxon>
        <taxon>Priapulimorphida</taxon>
        <taxon>Priapulidae</taxon>
        <taxon>Priapulus</taxon>
    </lineage>
</organism>
<keyword evidence="2" id="KW-0805">Transcription regulation</keyword>
<keyword evidence="4" id="KW-0804">Transcription</keyword>
<protein>
    <submittedName>
        <fullName evidence="10">Eomesodermin homolog isoform X1</fullName>
    </submittedName>
</protein>
<dbReference type="CDD" id="cd20194">
    <property type="entry name" value="T-box_TBR1_2_21-like"/>
    <property type="match status" value="1"/>
</dbReference>
<dbReference type="PANTHER" id="PTHR11267:SF201">
    <property type="entry name" value="T-BOX DOMAIN-CONTAINING PROTEIN"/>
    <property type="match status" value="1"/>
</dbReference>
<dbReference type="SMART" id="SM00425">
    <property type="entry name" value="TBOX"/>
    <property type="match status" value="1"/>
</dbReference>
<evidence type="ECO:0000259" key="8">
    <source>
        <dbReference type="PROSITE" id="PS50252"/>
    </source>
</evidence>
<dbReference type="InterPro" id="IPR046360">
    <property type="entry name" value="T-box_DNA-bd"/>
</dbReference>
<sequence length="578" mass="63652">MLHQHQISPCSEQSYGYSQYGDPDAGGGYYKDVYTVTPTASPVGTGEHTPMPEPSPGYFYPYQEVKPEPGQLVYKQYGDSGQSVYNGPSQYTPSEQESPYGPSVGVVAGGGGGGGIGGGGEGGGGFSLPGQSSGRMTHAMQTQPGKVCVQLVNRELWLKFHEHTTEMIITKQGRRMFPTLAFNVTGLDPHCQYNVFVDMVLADPNHWKFQTGKWVPCGQAEQLHQNGRVYLHPDSPNSGTHWMRQDIVFSKLKLTNNKACNQQGHIVLNSMHRYQPRIHIIEVGMRSPREHRKLLTHSFPETQFIGVTAYQNTDITQLKIDYNPFAKGFRDNYESFGLSRSTDRFTPSPPMSMVSYSQPPKLSPHVQNVYSLNQNAATLYQNPNITTASAHRSPNTVAPPIHRNSNYTQSSVFSMRPSYVNSDEPPSCQRQYNNSNSSSSSSNPLRHNQSAHTQMAAAQGYTTSPYASPTLPRGSPDEIHASACSFGDGKQLSLTAGGSETEIRPWSWLATASRPISSSHNMYNHARSRQASDDAVHGAPKRLKTEQTLEYVPSGYQQAGNSCNYSGNYLVESTPLYS</sequence>
<evidence type="ECO:0000256" key="1">
    <source>
        <dbReference type="ARBA" id="ARBA00004123"/>
    </source>
</evidence>
<dbReference type="PRINTS" id="PR00937">
    <property type="entry name" value="TBOX"/>
</dbReference>
<dbReference type="InterPro" id="IPR018186">
    <property type="entry name" value="TF_T-box_CS"/>
</dbReference>
<evidence type="ECO:0000256" key="3">
    <source>
        <dbReference type="ARBA" id="ARBA00023125"/>
    </source>
</evidence>
<evidence type="ECO:0000256" key="6">
    <source>
        <dbReference type="PROSITE-ProRule" id="PRU00201"/>
    </source>
</evidence>
<evidence type="ECO:0000256" key="4">
    <source>
        <dbReference type="ARBA" id="ARBA00023163"/>
    </source>
</evidence>
<feature type="compositionally biased region" description="Low complexity" evidence="7">
    <location>
        <begin position="433"/>
        <end position="443"/>
    </location>
</feature>
<dbReference type="Pfam" id="PF00907">
    <property type="entry name" value="T-box"/>
    <property type="match status" value="1"/>
</dbReference>
<dbReference type="PROSITE" id="PS01283">
    <property type="entry name" value="TBOX_1"/>
    <property type="match status" value="1"/>
</dbReference>
<keyword evidence="3 6" id="KW-0238">DNA-binding</keyword>
<dbReference type="SUPFAM" id="SSF49417">
    <property type="entry name" value="p53-like transcription factors"/>
    <property type="match status" value="1"/>
</dbReference>
<feature type="compositionally biased region" description="Polar residues" evidence="7">
    <location>
        <begin position="444"/>
        <end position="453"/>
    </location>
</feature>
<evidence type="ECO:0000256" key="2">
    <source>
        <dbReference type="ARBA" id="ARBA00023015"/>
    </source>
</evidence>
<keyword evidence="5 6" id="KW-0539">Nucleus</keyword>
<proteinExistence type="predicted"/>
<evidence type="ECO:0000256" key="7">
    <source>
        <dbReference type="SAM" id="MobiDB-lite"/>
    </source>
</evidence>
<comment type="subcellular location">
    <subcellularLocation>
        <location evidence="1 6">Nucleus</location>
    </subcellularLocation>
</comment>
<dbReference type="PROSITE" id="PS50252">
    <property type="entry name" value="TBOX_3"/>
    <property type="match status" value="1"/>
</dbReference>
<feature type="region of interest" description="Disordered" evidence="7">
    <location>
        <begin position="41"/>
        <end position="62"/>
    </location>
</feature>
<dbReference type="RefSeq" id="XP_014663740.1">
    <property type="nucleotide sequence ID" value="XM_014808254.1"/>
</dbReference>
<feature type="compositionally biased region" description="Polar residues" evidence="7">
    <location>
        <begin position="387"/>
        <end position="396"/>
    </location>
</feature>
<feature type="region of interest" description="Disordered" evidence="7">
    <location>
        <begin position="387"/>
        <end position="484"/>
    </location>
</feature>
<dbReference type="InterPro" id="IPR008967">
    <property type="entry name" value="p53-like_TF_DNA-bd_sf"/>
</dbReference>
<dbReference type="PROSITE" id="PS01264">
    <property type="entry name" value="TBOX_2"/>
    <property type="match status" value="1"/>
</dbReference>
<evidence type="ECO:0000313" key="9">
    <source>
        <dbReference type="Proteomes" id="UP000695022"/>
    </source>
</evidence>
<evidence type="ECO:0000313" key="10">
    <source>
        <dbReference type="RefSeq" id="XP_014663740.1"/>
    </source>
</evidence>
<comment type="caution">
    <text evidence="6">Lacks conserved residue(s) required for the propagation of feature annotation.</text>
</comment>
<dbReference type="PANTHER" id="PTHR11267">
    <property type="entry name" value="T-BOX PROTEIN-RELATED"/>
    <property type="match status" value="1"/>
</dbReference>
<dbReference type="InterPro" id="IPR001699">
    <property type="entry name" value="TF_T-box"/>
</dbReference>
<keyword evidence="9" id="KW-1185">Reference proteome</keyword>
<reference evidence="10" key="1">
    <citation type="submission" date="2025-08" db="UniProtKB">
        <authorList>
            <consortium name="RefSeq"/>
        </authorList>
    </citation>
    <scope>IDENTIFICATION</scope>
</reference>
<name>A0ABM1DUW9_PRICU</name>